<protein>
    <submittedName>
        <fullName evidence="1">Uncharacterized protein</fullName>
    </submittedName>
</protein>
<evidence type="ECO:0000313" key="1">
    <source>
        <dbReference type="EMBL" id="CCD51682.1"/>
    </source>
</evidence>
<dbReference type="InParanoid" id="G2YIZ5"/>
<evidence type="ECO:0000313" key="2">
    <source>
        <dbReference type="Proteomes" id="UP000008177"/>
    </source>
</evidence>
<proteinExistence type="predicted"/>
<organism evidence="1 2">
    <name type="scientific">Botryotinia fuckeliana (strain T4)</name>
    <name type="common">Noble rot fungus</name>
    <name type="synonym">Botrytis cinerea</name>
    <dbReference type="NCBI Taxonomy" id="999810"/>
    <lineage>
        <taxon>Eukaryota</taxon>
        <taxon>Fungi</taxon>
        <taxon>Dikarya</taxon>
        <taxon>Ascomycota</taxon>
        <taxon>Pezizomycotina</taxon>
        <taxon>Leotiomycetes</taxon>
        <taxon>Helotiales</taxon>
        <taxon>Sclerotiniaceae</taxon>
        <taxon>Botrytis</taxon>
    </lineage>
</organism>
<name>G2YIZ5_BOTF4</name>
<reference evidence="2" key="1">
    <citation type="journal article" date="2011" name="PLoS Genet.">
        <title>Genomic analysis of the necrotrophic fungal pathogens Sclerotinia sclerotiorum and Botrytis cinerea.</title>
        <authorList>
            <person name="Amselem J."/>
            <person name="Cuomo C.A."/>
            <person name="van Kan J.A."/>
            <person name="Viaud M."/>
            <person name="Benito E.P."/>
            <person name="Couloux A."/>
            <person name="Coutinho P.M."/>
            <person name="de Vries R.P."/>
            <person name="Dyer P.S."/>
            <person name="Fillinger S."/>
            <person name="Fournier E."/>
            <person name="Gout L."/>
            <person name="Hahn M."/>
            <person name="Kohn L."/>
            <person name="Lapalu N."/>
            <person name="Plummer K.M."/>
            <person name="Pradier J.M."/>
            <person name="Quevillon E."/>
            <person name="Sharon A."/>
            <person name="Simon A."/>
            <person name="ten Have A."/>
            <person name="Tudzynski B."/>
            <person name="Tudzynski P."/>
            <person name="Wincker P."/>
            <person name="Andrew M."/>
            <person name="Anthouard V."/>
            <person name="Beever R.E."/>
            <person name="Beffa R."/>
            <person name="Benoit I."/>
            <person name="Bouzid O."/>
            <person name="Brault B."/>
            <person name="Chen Z."/>
            <person name="Choquer M."/>
            <person name="Collemare J."/>
            <person name="Cotton P."/>
            <person name="Danchin E.G."/>
            <person name="Da Silva C."/>
            <person name="Gautier A."/>
            <person name="Giraud C."/>
            <person name="Giraud T."/>
            <person name="Gonzalez C."/>
            <person name="Grossetete S."/>
            <person name="Guldener U."/>
            <person name="Henrissat B."/>
            <person name="Howlett B.J."/>
            <person name="Kodira C."/>
            <person name="Kretschmer M."/>
            <person name="Lappartient A."/>
            <person name="Leroch M."/>
            <person name="Levis C."/>
            <person name="Mauceli E."/>
            <person name="Neuveglise C."/>
            <person name="Oeser B."/>
            <person name="Pearson M."/>
            <person name="Poulain J."/>
            <person name="Poussereau N."/>
            <person name="Quesneville H."/>
            <person name="Rascle C."/>
            <person name="Schumacher J."/>
            <person name="Segurens B."/>
            <person name="Sexton A."/>
            <person name="Silva E."/>
            <person name="Sirven C."/>
            <person name="Soanes D.M."/>
            <person name="Talbot N.J."/>
            <person name="Templeton M."/>
            <person name="Yandava C."/>
            <person name="Yarden O."/>
            <person name="Zeng Q."/>
            <person name="Rollins J.A."/>
            <person name="Lebrun M.H."/>
            <person name="Dickman M."/>
        </authorList>
    </citation>
    <scope>NUCLEOTIDE SEQUENCE [LARGE SCALE GENOMIC DNA]</scope>
    <source>
        <strain evidence="2">T4</strain>
    </source>
</reference>
<dbReference type="EMBL" id="FQ790337">
    <property type="protein sequence ID" value="CCD51682.1"/>
    <property type="molecule type" value="Genomic_DNA"/>
</dbReference>
<dbReference type="AlphaFoldDB" id="G2YIZ5"/>
<dbReference type="Proteomes" id="UP000008177">
    <property type="component" value="Unplaced contigs"/>
</dbReference>
<sequence length="54" mass="6031">MIPAGFFLDKFPPTRGNENLRTSYAERPRSSGVLWSANVVETNNPRSLQAPRAI</sequence>
<dbReference type="HOGENOM" id="CLU_3050091_0_0_1"/>
<gene>
    <name evidence="1" type="ORF">BofuT4_uP019880.1</name>
</gene>
<accession>G2YIZ5</accession>